<protein>
    <submittedName>
        <fullName evidence="3">Peptidoglycan/LPS O-acetylase OafA/YrhL, contains acyltransferase and SGNH-hydrolase domains</fullName>
    </submittedName>
</protein>
<feature type="transmembrane region" description="Helical" evidence="1">
    <location>
        <begin position="191"/>
        <end position="213"/>
    </location>
</feature>
<dbReference type="STRING" id="551996.SAMN05192573_103481"/>
<dbReference type="InterPro" id="IPR002656">
    <property type="entry name" value="Acyl_transf_3_dom"/>
</dbReference>
<feature type="transmembrane region" description="Helical" evidence="1">
    <location>
        <begin position="40"/>
        <end position="60"/>
    </location>
</feature>
<feature type="transmembrane region" description="Helical" evidence="1">
    <location>
        <begin position="284"/>
        <end position="304"/>
    </location>
</feature>
<feature type="transmembrane region" description="Helical" evidence="1">
    <location>
        <begin position="316"/>
        <end position="333"/>
    </location>
</feature>
<proteinExistence type="predicted"/>
<dbReference type="EMBL" id="FNCG01000003">
    <property type="protein sequence ID" value="SDG46304.1"/>
    <property type="molecule type" value="Genomic_DNA"/>
</dbReference>
<evidence type="ECO:0000259" key="2">
    <source>
        <dbReference type="Pfam" id="PF01757"/>
    </source>
</evidence>
<keyword evidence="3" id="KW-0012">Acyltransferase</keyword>
<evidence type="ECO:0000313" key="3">
    <source>
        <dbReference type="EMBL" id="SDG46304.1"/>
    </source>
</evidence>
<accession>A0A1G7UFP8</accession>
<feature type="transmembrane region" description="Helical" evidence="1">
    <location>
        <begin position="219"/>
        <end position="244"/>
    </location>
</feature>
<feature type="transmembrane region" description="Helical" evidence="1">
    <location>
        <begin position="345"/>
        <end position="364"/>
    </location>
</feature>
<gene>
    <name evidence="3" type="ORF">SAMN05192573_103481</name>
</gene>
<dbReference type="PANTHER" id="PTHR23028:SF53">
    <property type="entry name" value="ACYL_TRANSF_3 DOMAIN-CONTAINING PROTEIN"/>
    <property type="match status" value="1"/>
</dbReference>
<dbReference type="InterPro" id="IPR050879">
    <property type="entry name" value="Acyltransferase_3"/>
</dbReference>
<dbReference type="GO" id="GO:0016787">
    <property type="term" value="F:hydrolase activity"/>
    <property type="evidence" value="ECO:0007669"/>
    <property type="project" value="UniProtKB-KW"/>
</dbReference>
<organism evidence="3 4">
    <name type="scientific">Mucilaginibacter gossypii</name>
    <dbReference type="NCBI Taxonomy" id="551996"/>
    <lineage>
        <taxon>Bacteria</taxon>
        <taxon>Pseudomonadati</taxon>
        <taxon>Bacteroidota</taxon>
        <taxon>Sphingobacteriia</taxon>
        <taxon>Sphingobacteriales</taxon>
        <taxon>Sphingobacteriaceae</taxon>
        <taxon>Mucilaginibacter</taxon>
    </lineage>
</organism>
<dbReference type="GO" id="GO:0016020">
    <property type="term" value="C:membrane"/>
    <property type="evidence" value="ECO:0007669"/>
    <property type="project" value="TreeGrafter"/>
</dbReference>
<dbReference type="GO" id="GO:0000271">
    <property type="term" value="P:polysaccharide biosynthetic process"/>
    <property type="evidence" value="ECO:0007669"/>
    <property type="project" value="TreeGrafter"/>
</dbReference>
<feature type="domain" description="Acyltransferase 3" evidence="2">
    <location>
        <begin position="42"/>
        <end position="335"/>
    </location>
</feature>
<keyword evidence="1" id="KW-1133">Transmembrane helix</keyword>
<keyword evidence="1" id="KW-0472">Membrane</keyword>
<evidence type="ECO:0000256" key="1">
    <source>
        <dbReference type="SAM" id="Phobius"/>
    </source>
</evidence>
<keyword evidence="4" id="KW-1185">Reference proteome</keyword>
<sequence length="378" mass="44336">MREAAICGLFCFNYLSIYFYGMTSHKEGQPVLSSLLRSNYYYSLNGFRGISIILVVFYHLQLSDNHFYTTIFNGGLGVNIFFVISGFLITSLCLKEKEVTGGLSLKKFYIRRFLRIFPLAYLYIGVVFLLNHFYSLNISWIQFFGSALYLMNFSYFRSHDFTYYFSHYWSLSVEEQFYLLFPFILKINRTAFYYIIISIVFTLPLLCTVQQFVPVLNRGIIYGFTHYFIKFQSIGVGCFFALMASKETLKVIWLKQTKVAGNILAIILMFGLHFDEFYTLKSLYVNLAISVITGYLILSNIIPANDWIFKVLNNKFLSFIGILSYGIYIWQQLFTGRDSKMLLSIFPYNVLSLITVPLLSYYLYERRFLKLKSKFTRK</sequence>
<dbReference type="Pfam" id="PF01757">
    <property type="entry name" value="Acyl_transf_3"/>
    <property type="match status" value="1"/>
</dbReference>
<dbReference type="GO" id="GO:0016747">
    <property type="term" value="F:acyltransferase activity, transferring groups other than amino-acyl groups"/>
    <property type="evidence" value="ECO:0007669"/>
    <property type="project" value="InterPro"/>
</dbReference>
<keyword evidence="3" id="KW-0808">Transferase</keyword>
<dbReference type="AlphaFoldDB" id="A0A1G7UFP8"/>
<feature type="transmembrane region" description="Helical" evidence="1">
    <location>
        <begin position="251"/>
        <end position="272"/>
    </location>
</feature>
<name>A0A1G7UFP8_9SPHI</name>
<feature type="transmembrane region" description="Helical" evidence="1">
    <location>
        <begin position="66"/>
        <end position="92"/>
    </location>
</feature>
<reference evidence="4" key="1">
    <citation type="submission" date="2016-10" db="EMBL/GenBank/DDBJ databases">
        <authorList>
            <person name="Varghese N."/>
            <person name="Submissions S."/>
        </authorList>
    </citation>
    <scope>NUCLEOTIDE SEQUENCE [LARGE SCALE GENOMIC DNA]</scope>
    <source>
        <strain evidence="4">Gh-67</strain>
    </source>
</reference>
<dbReference type="PANTHER" id="PTHR23028">
    <property type="entry name" value="ACETYLTRANSFERASE"/>
    <property type="match status" value="1"/>
</dbReference>
<keyword evidence="1" id="KW-0812">Transmembrane</keyword>
<feature type="transmembrane region" description="Helical" evidence="1">
    <location>
        <begin position="140"/>
        <end position="156"/>
    </location>
</feature>
<evidence type="ECO:0000313" key="4">
    <source>
        <dbReference type="Proteomes" id="UP000199705"/>
    </source>
</evidence>
<dbReference type="Proteomes" id="UP000199705">
    <property type="component" value="Unassembled WGS sequence"/>
</dbReference>
<keyword evidence="3" id="KW-0378">Hydrolase</keyword>
<feature type="transmembrane region" description="Helical" evidence="1">
    <location>
        <begin position="113"/>
        <end position="134"/>
    </location>
</feature>